<protein>
    <recommendedName>
        <fullName evidence="3">Lipoprotein</fullName>
    </recommendedName>
</protein>
<feature type="non-terminal residue" evidence="2">
    <location>
        <position position="68"/>
    </location>
</feature>
<name>X1GIJ9_9ZZZZ</name>
<evidence type="ECO:0000256" key="1">
    <source>
        <dbReference type="SAM" id="MobiDB-lite"/>
    </source>
</evidence>
<organism evidence="2">
    <name type="scientific">marine sediment metagenome</name>
    <dbReference type="NCBI Taxonomy" id="412755"/>
    <lineage>
        <taxon>unclassified sequences</taxon>
        <taxon>metagenomes</taxon>
        <taxon>ecological metagenomes</taxon>
    </lineage>
</organism>
<reference evidence="2" key="1">
    <citation type="journal article" date="2014" name="Front. Microbiol.">
        <title>High frequency of phylogenetically diverse reductive dehalogenase-homologous genes in deep subseafloor sedimentary metagenomes.</title>
        <authorList>
            <person name="Kawai M."/>
            <person name="Futagami T."/>
            <person name="Toyoda A."/>
            <person name="Takaki Y."/>
            <person name="Nishi S."/>
            <person name="Hori S."/>
            <person name="Arai W."/>
            <person name="Tsubouchi T."/>
            <person name="Morono Y."/>
            <person name="Uchiyama I."/>
            <person name="Ito T."/>
            <person name="Fujiyama A."/>
            <person name="Inagaki F."/>
            <person name="Takami H."/>
        </authorList>
    </citation>
    <scope>NUCLEOTIDE SEQUENCE</scope>
    <source>
        <strain evidence="2">Expedition CK06-06</strain>
    </source>
</reference>
<feature type="region of interest" description="Disordered" evidence="1">
    <location>
        <begin position="42"/>
        <end position="68"/>
    </location>
</feature>
<dbReference type="AlphaFoldDB" id="X1GIJ9"/>
<dbReference type="PROSITE" id="PS51257">
    <property type="entry name" value="PROKAR_LIPOPROTEIN"/>
    <property type="match status" value="1"/>
</dbReference>
<evidence type="ECO:0008006" key="3">
    <source>
        <dbReference type="Google" id="ProtNLM"/>
    </source>
</evidence>
<gene>
    <name evidence="2" type="ORF">S03H2_19871</name>
</gene>
<accession>X1GIJ9</accession>
<sequence>MEFFKKIILILVAISLSTLFIGCPPKPTEEIIEKTIEEVTTTEEVELKTEEETEETIIEPTEEIKEET</sequence>
<feature type="compositionally biased region" description="Acidic residues" evidence="1">
    <location>
        <begin position="51"/>
        <end position="68"/>
    </location>
</feature>
<dbReference type="EMBL" id="BARU01010420">
    <property type="protein sequence ID" value="GAH32838.1"/>
    <property type="molecule type" value="Genomic_DNA"/>
</dbReference>
<proteinExistence type="predicted"/>
<evidence type="ECO:0000313" key="2">
    <source>
        <dbReference type="EMBL" id="GAH32838.1"/>
    </source>
</evidence>
<comment type="caution">
    <text evidence="2">The sequence shown here is derived from an EMBL/GenBank/DDBJ whole genome shotgun (WGS) entry which is preliminary data.</text>
</comment>